<dbReference type="AlphaFoldDB" id="A0AB35FZ79"/>
<dbReference type="SUPFAM" id="SSF52540">
    <property type="entry name" value="P-loop containing nucleoside triphosphate hydrolases"/>
    <property type="match status" value="1"/>
</dbReference>
<dbReference type="Proteomes" id="UP000727071">
    <property type="component" value="Unassembled WGS sequence"/>
</dbReference>
<dbReference type="InterPro" id="IPR011704">
    <property type="entry name" value="ATPase_dyneun-rel_AAA"/>
</dbReference>
<dbReference type="RefSeq" id="WP_224155274.1">
    <property type="nucleotide sequence ID" value="NZ_JAHBFV010000017.1"/>
</dbReference>
<evidence type="ECO:0000259" key="2">
    <source>
        <dbReference type="SMART" id="SM00382"/>
    </source>
</evidence>
<dbReference type="InterPro" id="IPR052934">
    <property type="entry name" value="Methyl-DNA_Rec/Restrict_Enz"/>
</dbReference>
<protein>
    <submittedName>
        <fullName evidence="3">AAA family ATPase</fullName>
    </submittedName>
</protein>
<dbReference type="Pfam" id="PF07728">
    <property type="entry name" value="AAA_5"/>
    <property type="match status" value="1"/>
</dbReference>
<dbReference type="GO" id="GO:0005524">
    <property type="term" value="F:ATP binding"/>
    <property type="evidence" value="ECO:0007669"/>
    <property type="project" value="InterPro"/>
</dbReference>
<reference evidence="3" key="1">
    <citation type="submission" date="2021-05" db="EMBL/GenBank/DDBJ databases">
        <title>Pangenome of Leuconostoc gelidum warrants species status for Leuconostoc gelidum subsp. gasicomitatum.</title>
        <authorList>
            <person name="Johansson P."/>
            <person name="Sade E."/>
            <person name="Hultman J."/>
            <person name="Auvinen P."/>
            <person name="Bjorkroth J."/>
        </authorList>
    </citation>
    <scope>NUCLEOTIDE SEQUENCE</scope>
    <source>
        <strain evidence="3">C220d</strain>
    </source>
</reference>
<name>A0AB35FZ79_LEUGE</name>
<dbReference type="PANTHER" id="PTHR37291">
    <property type="entry name" value="5-METHYLCYTOSINE-SPECIFIC RESTRICTION ENZYME B"/>
    <property type="match status" value="1"/>
</dbReference>
<feature type="coiled-coil region" evidence="1">
    <location>
        <begin position="651"/>
        <end position="678"/>
    </location>
</feature>
<gene>
    <name evidence="3" type="ORF">KII88_05615</name>
</gene>
<dbReference type="InterPro" id="IPR027417">
    <property type="entry name" value="P-loop_NTPase"/>
</dbReference>
<organism evidence="3 4">
    <name type="scientific">Leuconostoc gelidum subsp. gelidum</name>
    <dbReference type="NCBI Taxonomy" id="1607839"/>
    <lineage>
        <taxon>Bacteria</taxon>
        <taxon>Bacillati</taxon>
        <taxon>Bacillota</taxon>
        <taxon>Bacilli</taxon>
        <taxon>Lactobacillales</taxon>
        <taxon>Lactobacillaceae</taxon>
        <taxon>Leuconostoc</taxon>
        <taxon>Leuconostoc gelidum group</taxon>
    </lineage>
</organism>
<feature type="domain" description="AAA+ ATPase" evidence="2">
    <location>
        <begin position="323"/>
        <end position="638"/>
    </location>
</feature>
<evidence type="ECO:0000313" key="3">
    <source>
        <dbReference type="EMBL" id="MBZ6016006.1"/>
    </source>
</evidence>
<evidence type="ECO:0000256" key="1">
    <source>
        <dbReference type="SAM" id="Coils"/>
    </source>
</evidence>
<sequence length="736" mass="85763">MTNNDVYFVGTMIGEKDFSDEFIEKGQWQLGWVDQEDNEQYQKMLALLNEIKIDDVVILKSTYTRTHDLPFENPNGKSVSVMKLKKLGHVKQNPHDGHNLFIDWESDFQPREWYFYTNRQTIWKVSNSDKIDDASQLIQFALHNIKQDYSYFLDESGLIANAHKTNQTELEKRKQDFLKFYDQGKWTAVIPKANWLSGYWDDKQNYQKIKLVSIRQLLSYITSLTATENEALKLIPDNLFAITTSDEFVKISDVINSIISNHRKEVNALIDSLNIVEGKGRRGWGYSNFKISNWYKEYQKYLSQHDRKGDKNMQLKGSSLLINSKNIILRGAPGTGKTFLAKSMAADIISNGETTDLNNLTLEQQNQIGFVQFHPSYDYTDFVEGLRPLANVDGTMGFELKNGVFTEFIRKARQNLELSQKSDEEQTLENDTENLLNAYMDSITIGESKLKLQGGGEFYFDTIDNDKVNLISPRSNISHKVVLKKNYLLKMLAFGSDFTRPKDVSDFFKKYHIIKRQEDSYYFAVYQDILEKQQQLEKHERKSPENEKPFIFIIDEINRGEVSKIFGELFYSIDPGYRGKTGAVSTQYANLHDDPSEKFFVPENVYIIGTMNDIDRSVDSFDFAMRRRFRFVEIKASDQLKMLDTLEESVSEQAIKKLTDLNNEISATEELNENYQIGPSYFLKLNQIDFDELWNDYLQPLLEEYIRGMYNESEIMDRFQAAYYQKSTQDENDTNY</sequence>
<proteinExistence type="predicted"/>
<accession>A0AB35FZ79</accession>
<dbReference type="EMBL" id="JAHBFV010000017">
    <property type="protein sequence ID" value="MBZ6016006.1"/>
    <property type="molecule type" value="Genomic_DNA"/>
</dbReference>
<dbReference type="GO" id="GO:0016887">
    <property type="term" value="F:ATP hydrolysis activity"/>
    <property type="evidence" value="ECO:0007669"/>
    <property type="project" value="InterPro"/>
</dbReference>
<dbReference type="Gene3D" id="3.40.50.300">
    <property type="entry name" value="P-loop containing nucleotide triphosphate hydrolases"/>
    <property type="match status" value="2"/>
</dbReference>
<comment type="caution">
    <text evidence="3">The sequence shown here is derived from an EMBL/GenBank/DDBJ whole genome shotgun (WGS) entry which is preliminary data.</text>
</comment>
<keyword evidence="1" id="KW-0175">Coiled coil</keyword>
<evidence type="ECO:0000313" key="4">
    <source>
        <dbReference type="Proteomes" id="UP000727071"/>
    </source>
</evidence>
<dbReference type="SMART" id="SM00382">
    <property type="entry name" value="AAA"/>
    <property type="match status" value="1"/>
</dbReference>
<dbReference type="InterPro" id="IPR003593">
    <property type="entry name" value="AAA+_ATPase"/>
</dbReference>
<dbReference type="PANTHER" id="PTHR37291:SF1">
    <property type="entry name" value="TYPE IV METHYL-DIRECTED RESTRICTION ENZYME ECOKMCRB SUBUNIT"/>
    <property type="match status" value="1"/>
</dbReference>